<keyword evidence="4 7" id="KW-0812">Transmembrane</keyword>
<dbReference type="Pfam" id="PF02472">
    <property type="entry name" value="ExbD"/>
    <property type="match status" value="1"/>
</dbReference>
<proteinExistence type="inferred from homology"/>
<protein>
    <submittedName>
        <fullName evidence="8">Biopolymer transport protein ExbD/TolR</fullName>
    </submittedName>
</protein>
<evidence type="ECO:0000256" key="5">
    <source>
        <dbReference type="ARBA" id="ARBA00022989"/>
    </source>
</evidence>
<dbReference type="GO" id="GO:0005886">
    <property type="term" value="C:plasma membrane"/>
    <property type="evidence" value="ECO:0007669"/>
    <property type="project" value="UniProtKB-SubCell"/>
</dbReference>
<dbReference type="OrthoDB" id="9793581at2"/>
<evidence type="ECO:0000256" key="6">
    <source>
        <dbReference type="ARBA" id="ARBA00023136"/>
    </source>
</evidence>
<keyword evidence="6" id="KW-0472">Membrane</keyword>
<name>A0A1M6P0J9_9BACT</name>
<dbReference type="InterPro" id="IPR003400">
    <property type="entry name" value="ExbD"/>
</dbReference>
<keyword evidence="5" id="KW-1133">Transmembrane helix</keyword>
<evidence type="ECO:0000256" key="1">
    <source>
        <dbReference type="ARBA" id="ARBA00004162"/>
    </source>
</evidence>
<keyword evidence="9" id="KW-1185">Reference proteome</keyword>
<evidence type="ECO:0000256" key="4">
    <source>
        <dbReference type="ARBA" id="ARBA00022692"/>
    </source>
</evidence>
<dbReference type="GO" id="GO:0022857">
    <property type="term" value="F:transmembrane transporter activity"/>
    <property type="evidence" value="ECO:0007669"/>
    <property type="project" value="InterPro"/>
</dbReference>
<evidence type="ECO:0000313" key="8">
    <source>
        <dbReference type="EMBL" id="SHK01446.1"/>
    </source>
</evidence>
<keyword evidence="3" id="KW-1003">Cell membrane</keyword>
<comment type="subcellular location">
    <subcellularLocation>
        <location evidence="1">Cell membrane</location>
        <topology evidence="1">Single-pass membrane protein</topology>
    </subcellularLocation>
    <subcellularLocation>
        <location evidence="7">Cell membrane</location>
        <topology evidence="7">Single-pass type II membrane protein</topology>
    </subcellularLocation>
</comment>
<dbReference type="STRING" id="1121959.SAMN02746009_00082"/>
<keyword evidence="7" id="KW-0653">Protein transport</keyword>
<evidence type="ECO:0000313" key="9">
    <source>
        <dbReference type="Proteomes" id="UP000183947"/>
    </source>
</evidence>
<dbReference type="EMBL" id="FRAS01000001">
    <property type="protein sequence ID" value="SHK01446.1"/>
    <property type="molecule type" value="Genomic_DNA"/>
</dbReference>
<dbReference type="RefSeq" id="WP_073280720.1">
    <property type="nucleotide sequence ID" value="NZ_FRAS01000001.1"/>
</dbReference>
<keyword evidence="7" id="KW-0813">Transport</keyword>
<comment type="similarity">
    <text evidence="2 7">Belongs to the ExbD/TolR family.</text>
</comment>
<reference evidence="9" key="1">
    <citation type="submission" date="2016-11" db="EMBL/GenBank/DDBJ databases">
        <authorList>
            <person name="Varghese N."/>
            <person name="Submissions S."/>
        </authorList>
    </citation>
    <scope>NUCLEOTIDE SEQUENCE [LARGE SCALE GENOMIC DNA]</scope>
    <source>
        <strain evidence="9">DSM 18569</strain>
    </source>
</reference>
<sequence>MPKVKPHRTNPSLDMTPMVDLAFLLVTFFMLTTKFAAEEVVVVDTPSSTSDIKLPESNIIRLLIDKDKRVFFGFESDKAKPLLLEKMAAKYGVTFDAKQQKNFANLNSFGVPVQQLGALLSLNTEQRKKVNQPGIPIDSLNNQIIDWVMEARKANQEAIAKPTFIAIKGDNNADVATVKKVIQILQDKNINRFNLITDLENKPVVSR</sequence>
<organism evidence="8 9">
    <name type="scientific">Hymenobacter psychrotolerans DSM 18569</name>
    <dbReference type="NCBI Taxonomy" id="1121959"/>
    <lineage>
        <taxon>Bacteria</taxon>
        <taxon>Pseudomonadati</taxon>
        <taxon>Bacteroidota</taxon>
        <taxon>Cytophagia</taxon>
        <taxon>Cytophagales</taxon>
        <taxon>Hymenobacteraceae</taxon>
        <taxon>Hymenobacter</taxon>
    </lineage>
</organism>
<evidence type="ECO:0000256" key="7">
    <source>
        <dbReference type="RuleBase" id="RU003879"/>
    </source>
</evidence>
<accession>A0A1M6P0J9</accession>
<evidence type="ECO:0000256" key="3">
    <source>
        <dbReference type="ARBA" id="ARBA00022475"/>
    </source>
</evidence>
<dbReference type="Proteomes" id="UP000183947">
    <property type="component" value="Unassembled WGS sequence"/>
</dbReference>
<evidence type="ECO:0000256" key="2">
    <source>
        <dbReference type="ARBA" id="ARBA00005811"/>
    </source>
</evidence>
<dbReference type="PANTHER" id="PTHR30558:SF3">
    <property type="entry name" value="BIOPOLYMER TRANSPORT PROTEIN EXBD-RELATED"/>
    <property type="match status" value="1"/>
</dbReference>
<gene>
    <name evidence="8" type="ORF">SAMN02746009_00082</name>
</gene>
<dbReference type="AlphaFoldDB" id="A0A1M6P0J9"/>
<dbReference type="GO" id="GO:0015031">
    <property type="term" value="P:protein transport"/>
    <property type="evidence" value="ECO:0007669"/>
    <property type="project" value="UniProtKB-KW"/>
</dbReference>
<dbReference type="PANTHER" id="PTHR30558">
    <property type="entry name" value="EXBD MEMBRANE COMPONENT OF PMF-DRIVEN MACROMOLECULE IMPORT SYSTEM"/>
    <property type="match status" value="1"/>
</dbReference>